<dbReference type="AlphaFoldDB" id="A0A9X1UVA9"/>
<organism evidence="3 4">
    <name type="scientific">Christiangramia crocea</name>
    <dbReference type="NCBI Taxonomy" id="2904124"/>
    <lineage>
        <taxon>Bacteria</taxon>
        <taxon>Pseudomonadati</taxon>
        <taxon>Bacteroidota</taxon>
        <taxon>Flavobacteriia</taxon>
        <taxon>Flavobacteriales</taxon>
        <taxon>Flavobacteriaceae</taxon>
        <taxon>Christiangramia</taxon>
    </lineage>
</organism>
<evidence type="ECO:0000313" key="3">
    <source>
        <dbReference type="EMBL" id="MCG9970913.1"/>
    </source>
</evidence>
<dbReference type="EMBL" id="JAJSON010000013">
    <property type="protein sequence ID" value="MCG9970913.1"/>
    <property type="molecule type" value="Genomic_DNA"/>
</dbReference>
<keyword evidence="4" id="KW-1185">Reference proteome</keyword>
<reference evidence="3" key="1">
    <citation type="submission" date="2021-12" db="EMBL/GenBank/DDBJ databases">
        <title>Description of Gramella crocea sp. nov., a new bacterium isolated from activated sludge.</title>
        <authorList>
            <person name="Zhang X."/>
        </authorList>
    </citation>
    <scope>NUCLEOTIDE SEQUENCE</scope>
    <source>
        <strain evidence="3">YB25</strain>
    </source>
</reference>
<feature type="transmembrane region" description="Helical" evidence="1">
    <location>
        <begin position="12"/>
        <end position="34"/>
    </location>
</feature>
<gene>
    <name evidence="3" type="ORF">LU635_04620</name>
</gene>
<feature type="domain" description="TonB C-terminal" evidence="2">
    <location>
        <begin position="182"/>
        <end position="241"/>
    </location>
</feature>
<accession>A0A9X1UVA9</accession>
<evidence type="ECO:0000256" key="1">
    <source>
        <dbReference type="SAM" id="Phobius"/>
    </source>
</evidence>
<dbReference type="Pfam" id="PF03544">
    <property type="entry name" value="TonB_C"/>
    <property type="match status" value="1"/>
</dbReference>
<evidence type="ECO:0000259" key="2">
    <source>
        <dbReference type="Pfam" id="PF03544"/>
    </source>
</evidence>
<protein>
    <submittedName>
        <fullName evidence="3">Energy transducer TonB</fullName>
    </submittedName>
</protein>
<dbReference type="GO" id="GO:0055085">
    <property type="term" value="P:transmembrane transport"/>
    <property type="evidence" value="ECO:0007669"/>
    <property type="project" value="InterPro"/>
</dbReference>
<dbReference type="RefSeq" id="WP_240096693.1">
    <property type="nucleotide sequence ID" value="NZ_JAJSON010000013.1"/>
</dbReference>
<dbReference type="Proteomes" id="UP001139344">
    <property type="component" value="Unassembled WGS sequence"/>
</dbReference>
<sequence length="246" mass="27750">MRAKKNPKADLNTYKLIFFQIGLIISLGIAYIGIEWSFGEVSGYSNQEIKVDMILTEAPAVTEFRTQIVPPLPPPPAPEILEIIDDDLKIEETIIKSNENRLDDPIQKVIQVDGIVDEKMEEKIEEVPFVLIADIPIYPGCENEIDNAAKKKCMSGKIQELLKHEFITNLGAKLGLKGINRIYVVFKIDYKGDVTDIHARGPHKVLEDEAMRVVRLIPKMTPGHQKNKPVNVTYSLPITFEVRTGF</sequence>
<keyword evidence="1" id="KW-0812">Transmembrane</keyword>
<proteinExistence type="predicted"/>
<dbReference type="Gene3D" id="3.30.1150.10">
    <property type="match status" value="1"/>
</dbReference>
<keyword evidence="1" id="KW-1133">Transmembrane helix</keyword>
<dbReference type="SUPFAM" id="SSF74653">
    <property type="entry name" value="TolA/TonB C-terminal domain"/>
    <property type="match status" value="1"/>
</dbReference>
<dbReference type="InterPro" id="IPR037682">
    <property type="entry name" value="TonB_C"/>
</dbReference>
<keyword evidence="1" id="KW-0472">Membrane</keyword>
<name>A0A9X1UVA9_9FLAO</name>
<comment type="caution">
    <text evidence="3">The sequence shown here is derived from an EMBL/GenBank/DDBJ whole genome shotgun (WGS) entry which is preliminary data.</text>
</comment>
<evidence type="ECO:0000313" key="4">
    <source>
        <dbReference type="Proteomes" id="UP001139344"/>
    </source>
</evidence>